<organism evidence="1 2">
    <name type="scientific">Brassica cretica</name>
    <name type="common">Mustard</name>
    <dbReference type="NCBI Taxonomy" id="69181"/>
    <lineage>
        <taxon>Eukaryota</taxon>
        <taxon>Viridiplantae</taxon>
        <taxon>Streptophyta</taxon>
        <taxon>Embryophyta</taxon>
        <taxon>Tracheophyta</taxon>
        <taxon>Spermatophyta</taxon>
        <taxon>Magnoliopsida</taxon>
        <taxon>eudicotyledons</taxon>
        <taxon>Gunneridae</taxon>
        <taxon>Pentapetalae</taxon>
        <taxon>rosids</taxon>
        <taxon>malvids</taxon>
        <taxon>Brassicales</taxon>
        <taxon>Brassicaceae</taxon>
        <taxon>Brassiceae</taxon>
        <taxon>Brassica</taxon>
    </lineage>
</organism>
<sequence length="83" mass="9324">MFGHAPPEHAYIKHYHILPVLIISLHGLYPSSLPWNSHETTFYTVSAFKAVHAFESGVRPSPSSPGHFRVFPRHIGSIGRDHP</sequence>
<accession>A0A8S9M9V9</accession>
<gene>
    <name evidence="1" type="ORF">F2Q68_00039242</name>
</gene>
<dbReference type="AlphaFoldDB" id="A0A8S9M9V9"/>
<protein>
    <submittedName>
        <fullName evidence="1">Uncharacterized protein</fullName>
    </submittedName>
</protein>
<dbReference type="EMBL" id="QGKW02000007">
    <property type="protein sequence ID" value="KAF2616810.1"/>
    <property type="molecule type" value="Genomic_DNA"/>
</dbReference>
<name>A0A8S9M9V9_BRACR</name>
<dbReference type="Proteomes" id="UP000712281">
    <property type="component" value="Unassembled WGS sequence"/>
</dbReference>
<evidence type="ECO:0000313" key="2">
    <source>
        <dbReference type="Proteomes" id="UP000712281"/>
    </source>
</evidence>
<proteinExistence type="predicted"/>
<evidence type="ECO:0000313" key="1">
    <source>
        <dbReference type="EMBL" id="KAF2616810.1"/>
    </source>
</evidence>
<reference evidence="1" key="1">
    <citation type="submission" date="2019-12" db="EMBL/GenBank/DDBJ databases">
        <title>Genome sequencing and annotation of Brassica cretica.</title>
        <authorList>
            <person name="Studholme D.J."/>
            <person name="Sarris P.F."/>
        </authorList>
    </citation>
    <scope>NUCLEOTIDE SEQUENCE</scope>
    <source>
        <strain evidence="1">PFS-001/15</strain>
        <tissue evidence="1">Leaf</tissue>
    </source>
</reference>
<comment type="caution">
    <text evidence="1">The sequence shown here is derived from an EMBL/GenBank/DDBJ whole genome shotgun (WGS) entry which is preliminary data.</text>
</comment>